<protein>
    <recommendedName>
        <fullName evidence="3">CopG family transcriptional regulator</fullName>
    </recommendedName>
</protein>
<evidence type="ECO:0000313" key="2">
    <source>
        <dbReference type="Proteomes" id="UP001162811"/>
    </source>
</evidence>
<sequence length="116" mass="13211">MSVLTDHVIDMPSKKPRLNLTLDEDTMALLRWLSAATNVPETSIVNKLLSSHLSELWEYRTWLEQLPKDNERLNMLGVNLLVSYGPDDLVAGLKRLDPAYETMEEKMARALKGESK</sequence>
<reference evidence="1" key="2">
    <citation type="journal article" date="2023" name="Front. Microbiol.">
        <title>Ralstonia chuxiongensis sp. nov., Ralstonia mojiangensis sp. nov., and Ralstonia soli sp. nov., isolated from tobacco fields, are three novel species in the family Burkholderiaceae.</title>
        <authorList>
            <person name="Lu C.H."/>
            <person name="Zhang Y.Y."/>
            <person name="Jiang N."/>
            <person name="Chen W."/>
            <person name="Shao X."/>
            <person name="Zhao Z.M."/>
            <person name="Lu W.L."/>
            <person name="Hu X."/>
            <person name="Xi Y.X."/>
            <person name="Zou S.Y."/>
            <person name="Wei Q.J."/>
            <person name="Lin Z.L."/>
            <person name="Gong L."/>
            <person name="Gai X.T."/>
            <person name="Zhang L.Q."/>
            <person name="Li J.Y."/>
            <person name="Jin Y."/>
            <person name="Xia Z.Y."/>
        </authorList>
    </citation>
    <scope>NUCLEOTIDE SEQUENCE</scope>
    <source>
        <strain evidence="1">21MJYT02-11</strain>
    </source>
</reference>
<evidence type="ECO:0008006" key="3">
    <source>
        <dbReference type="Google" id="ProtNLM"/>
    </source>
</evidence>
<organism evidence="1 2">
    <name type="scientific">Ralstonia soli</name>
    <dbReference type="NCBI Taxonomy" id="2953896"/>
    <lineage>
        <taxon>Bacteria</taxon>
        <taxon>Pseudomonadati</taxon>
        <taxon>Pseudomonadota</taxon>
        <taxon>Betaproteobacteria</taxon>
        <taxon>Burkholderiales</taxon>
        <taxon>Burkholderiaceae</taxon>
        <taxon>Ralstonia</taxon>
    </lineage>
</organism>
<keyword evidence="2" id="KW-1185">Reference proteome</keyword>
<gene>
    <name evidence="1" type="ORF">NG900_09000</name>
</gene>
<dbReference type="Proteomes" id="UP001162811">
    <property type="component" value="Unassembled WGS sequence"/>
</dbReference>
<name>A0ABT1AIX3_9RALS</name>
<accession>A0ABT1AIX3</accession>
<proteinExistence type="predicted"/>
<reference evidence="1" key="1">
    <citation type="submission" date="2022-06" db="EMBL/GenBank/DDBJ databases">
        <authorList>
            <person name="Lu C.-H."/>
        </authorList>
    </citation>
    <scope>NUCLEOTIDE SEQUENCE</scope>
    <source>
        <strain evidence="1">21MJYT02-11</strain>
    </source>
</reference>
<evidence type="ECO:0000313" key="1">
    <source>
        <dbReference type="EMBL" id="MCO5398331.1"/>
    </source>
</evidence>
<dbReference type="RefSeq" id="WP_252679403.1">
    <property type="nucleotide sequence ID" value="NZ_JAMXHT010000003.1"/>
</dbReference>
<dbReference type="EMBL" id="JAMXHT010000003">
    <property type="protein sequence ID" value="MCO5398331.1"/>
    <property type="molecule type" value="Genomic_DNA"/>
</dbReference>
<comment type="caution">
    <text evidence="1">The sequence shown here is derived from an EMBL/GenBank/DDBJ whole genome shotgun (WGS) entry which is preliminary data.</text>
</comment>